<gene>
    <name evidence="14" type="ORF">JYP50_05980</name>
</gene>
<accession>A0A939IJB9</accession>
<evidence type="ECO:0000313" key="14">
    <source>
        <dbReference type="EMBL" id="MBN7796126.1"/>
    </source>
</evidence>
<dbReference type="PANTHER" id="PTHR43806">
    <property type="entry name" value="PEPTIDASE S8"/>
    <property type="match status" value="1"/>
</dbReference>
<dbReference type="CDD" id="cd04818">
    <property type="entry name" value="PA_subtilisin_1"/>
    <property type="match status" value="1"/>
</dbReference>
<keyword evidence="5 8" id="KW-0378">Hydrolase</keyword>
<evidence type="ECO:0000256" key="5">
    <source>
        <dbReference type="ARBA" id="ARBA00022801"/>
    </source>
</evidence>
<dbReference type="Proteomes" id="UP000664303">
    <property type="component" value="Unassembled WGS sequence"/>
</dbReference>
<evidence type="ECO:0000256" key="10">
    <source>
        <dbReference type="SAM" id="MobiDB-lite"/>
    </source>
</evidence>
<evidence type="ECO:0000256" key="8">
    <source>
        <dbReference type="PROSITE-ProRule" id="PRU01240"/>
    </source>
</evidence>
<dbReference type="SUPFAM" id="SSF52743">
    <property type="entry name" value="Subtilisin-like"/>
    <property type="match status" value="1"/>
</dbReference>
<dbReference type="Gene3D" id="3.50.30.30">
    <property type="match status" value="1"/>
</dbReference>
<dbReference type="PRINTS" id="PR00723">
    <property type="entry name" value="SUBTILISIN"/>
</dbReference>
<evidence type="ECO:0000256" key="3">
    <source>
        <dbReference type="ARBA" id="ARBA00022670"/>
    </source>
</evidence>
<dbReference type="InterPro" id="IPR003137">
    <property type="entry name" value="PA_domain"/>
</dbReference>
<dbReference type="EMBL" id="JAFKCZ010000004">
    <property type="protein sequence ID" value="MBN7796126.1"/>
    <property type="molecule type" value="Genomic_DNA"/>
</dbReference>
<keyword evidence="15" id="KW-1185">Reference proteome</keyword>
<evidence type="ECO:0000256" key="1">
    <source>
        <dbReference type="ARBA" id="ARBA00011073"/>
    </source>
</evidence>
<dbReference type="InterPro" id="IPR050131">
    <property type="entry name" value="Peptidase_S8_subtilisin-like"/>
</dbReference>
<keyword evidence="6 8" id="KW-0720">Serine protease</keyword>
<evidence type="ECO:0000256" key="2">
    <source>
        <dbReference type="ARBA" id="ARBA00022512"/>
    </source>
</evidence>
<evidence type="ECO:0000259" key="12">
    <source>
        <dbReference type="Pfam" id="PF00082"/>
    </source>
</evidence>
<evidence type="ECO:0000256" key="7">
    <source>
        <dbReference type="PIRSR" id="PIRSR615500-1"/>
    </source>
</evidence>
<comment type="caution">
    <text evidence="14">The sequence shown here is derived from an EMBL/GenBank/DDBJ whole genome shotgun (WGS) entry which is preliminary data.</text>
</comment>
<dbReference type="GO" id="GO:0006508">
    <property type="term" value="P:proteolysis"/>
    <property type="evidence" value="ECO:0007669"/>
    <property type="project" value="UniProtKB-KW"/>
</dbReference>
<dbReference type="Pfam" id="PF02225">
    <property type="entry name" value="PA"/>
    <property type="match status" value="1"/>
</dbReference>
<dbReference type="InterPro" id="IPR034213">
    <property type="entry name" value="S8_Vpr-like"/>
</dbReference>
<feature type="domain" description="PA" evidence="13">
    <location>
        <begin position="421"/>
        <end position="507"/>
    </location>
</feature>
<evidence type="ECO:0000256" key="11">
    <source>
        <dbReference type="SAM" id="SignalP"/>
    </source>
</evidence>
<dbReference type="PANTHER" id="PTHR43806:SF11">
    <property type="entry name" value="CEREVISIN-RELATED"/>
    <property type="match status" value="1"/>
</dbReference>
<name>A0A939IJB9_9GAMM</name>
<dbReference type="AlphaFoldDB" id="A0A939IJB9"/>
<dbReference type="PROSITE" id="PS00138">
    <property type="entry name" value="SUBTILASE_SER"/>
    <property type="match status" value="1"/>
</dbReference>
<reference evidence="14" key="1">
    <citation type="submission" date="2021-02" db="EMBL/GenBank/DDBJ databases">
        <title>PHA producing bacteria isolated from coastal sediment in Guangdong, Shenzhen.</title>
        <authorList>
            <person name="Zheng W."/>
            <person name="Yu S."/>
            <person name="Huang Y."/>
        </authorList>
    </citation>
    <scope>NUCLEOTIDE SEQUENCE</scope>
    <source>
        <strain evidence="14">TN14-10</strain>
    </source>
</reference>
<evidence type="ECO:0000259" key="13">
    <source>
        <dbReference type="Pfam" id="PF02225"/>
    </source>
</evidence>
<dbReference type="Pfam" id="PF00082">
    <property type="entry name" value="Peptidase_S8"/>
    <property type="match status" value="1"/>
</dbReference>
<feature type="signal peptide" evidence="11">
    <location>
        <begin position="1"/>
        <end position="28"/>
    </location>
</feature>
<dbReference type="InterPro" id="IPR036852">
    <property type="entry name" value="Peptidase_S8/S53_dom_sf"/>
</dbReference>
<dbReference type="Gene3D" id="3.40.50.200">
    <property type="entry name" value="Peptidase S8/S53 domain"/>
    <property type="match status" value="1"/>
</dbReference>
<sequence>MPVQGKRLAWAIGLTAVAAGLPSIVTNAASSLEARIAQRGDNTPNTRLEQRRLDAPVSTRTEARTVVDPELHAASGRQTVIVRLKEAPVAASDKTNRSSRMAYKQQLIRKQSDFIARAQSMAPGNRVFARTQMVINSVLMEVDGAQIAALAEDPDVFSINRVKEYKKHLPETVPYIGATTVQNMGYDGTGVRVGVIDSGIDYYHAALGGSGNVDDYNNDDPSVIEAGSFPTAKVVGGYDFVGSTWGTTGDPLFPDPDPLDDGPAAGHGTHVADIIAGLLGVAPGADLYALKACSSVSTSCSGVGLVQAVEWAADPNGDGDPSDHLDILNMSLGSDYGQPFDDDLAAAVDNASHLGILVVASAGNGGDKPFIAGTPSSAPTALSVAQTNVPSAVQPVLEVGDQQYSAVFQPWSVAPTSVVSGALQYGDGAGGNLDGCAPFAGDLSGLTVLIDRGACNFSLKISNVSQAGGAIGIIGLVAPGDPFSGGDGGDRPIDIPGYMVSQAVSNAFKAQLGETLTVDPNNGIPLVGTMVGSSSRGPQHDTRHIIKPEIGAPGASVSAIAGSGIDTGPFGGTSGAAPMVSGAAAQLLQMSPGTPPAHVKARLVNTGYTDILTDPASGLAPITRIGGGEVRVDESVYAPAIAYDRDTGQASLSFGYHDVDRNVQTLHKTVMLKNTSGDTLRFSVEPTFRYADDEASGAVDISVSPSNVRLRPGAHANVRVTLRLRGDHLPDNSMNSGSEGANPAALTAMEYDGYIAFRDGIHAIHIPWHVLPRKAAKVAGRNHLNTWRGGDSVRLRNLGKGTAQNDAYALIALSDNQPEGGEGEQSPTPDIRAVGINTFPVGAGFCSAQPSFVWTFAINTWERQQHLLPVSHIVYLDTDRDGTDDYAILNRDLSGLGTISDGRQVAWALNLTSGEASAFFFAEHATNTANTVLTVCAEQVGLSGADLLTTPVNVAVQAQDFYYGGPGDLVEGLTVTPYGERFVGSADDIPGGGLGTMEVTDYGQFPGNSPEHGILLFTNGDRGAGARGGATADTEALLFLGR</sequence>
<dbReference type="InterPro" id="IPR000209">
    <property type="entry name" value="Peptidase_S8/S53_dom"/>
</dbReference>
<protein>
    <submittedName>
        <fullName evidence="14">S8 family serine peptidase</fullName>
    </submittedName>
</protein>
<keyword evidence="4 11" id="KW-0732">Signal</keyword>
<feature type="active site" description="Charge relay system" evidence="7 8">
    <location>
        <position position="267"/>
    </location>
</feature>
<keyword evidence="2" id="KW-0134">Cell wall</keyword>
<keyword evidence="2" id="KW-0964">Secreted</keyword>
<dbReference type="CDD" id="cd07474">
    <property type="entry name" value="Peptidases_S8_subtilisin_Vpr-like"/>
    <property type="match status" value="1"/>
</dbReference>
<feature type="domain" description="Peptidase S8/S53" evidence="12">
    <location>
        <begin position="188"/>
        <end position="607"/>
    </location>
</feature>
<dbReference type="InterPro" id="IPR023828">
    <property type="entry name" value="Peptidase_S8_Ser-AS"/>
</dbReference>
<feature type="chain" id="PRO_5037703782" evidence="11">
    <location>
        <begin position="29"/>
        <end position="1042"/>
    </location>
</feature>
<keyword evidence="3 8" id="KW-0645">Protease</keyword>
<evidence type="ECO:0000256" key="4">
    <source>
        <dbReference type="ARBA" id="ARBA00022729"/>
    </source>
</evidence>
<evidence type="ECO:0000256" key="6">
    <source>
        <dbReference type="ARBA" id="ARBA00022825"/>
    </source>
</evidence>
<dbReference type="GO" id="GO:0004252">
    <property type="term" value="F:serine-type endopeptidase activity"/>
    <property type="evidence" value="ECO:0007669"/>
    <property type="project" value="UniProtKB-UniRule"/>
</dbReference>
<feature type="region of interest" description="Disordered" evidence="10">
    <location>
        <begin position="39"/>
        <end position="60"/>
    </location>
</feature>
<proteinExistence type="inferred from homology"/>
<dbReference type="InterPro" id="IPR023827">
    <property type="entry name" value="Peptidase_S8_Asp-AS"/>
</dbReference>
<evidence type="ECO:0000256" key="9">
    <source>
        <dbReference type="RuleBase" id="RU003355"/>
    </source>
</evidence>
<dbReference type="PROSITE" id="PS51892">
    <property type="entry name" value="SUBTILASE"/>
    <property type="match status" value="1"/>
</dbReference>
<feature type="active site" description="Charge relay system" evidence="7 8">
    <location>
        <position position="197"/>
    </location>
</feature>
<dbReference type="InterPro" id="IPR015500">
    <property type="entry name" value="Peptidase_S8_subtilisin-rel"/>
</dbReference>
<organism evidence="14 15">
    <name type="scientific">Parahaliea mediterranea</name>
    <dbReference type="NCBI Taxonomy" id="651086"/>
    <lineage>
        <taxon>Bacteria</taxon>
        <taxon>Pseudomonadati</taxon>
        <taxon>Pseudomonadota</taxon>
        <taxon>Gammaproteobacteria</taxon>
        <taxon>Cellvibrionales</taxon>
        <taxon>Halieaceae</taxon>
        <taxon>Parahaliea</taxon>
    </lineage>
</organism>
<evidence type="ECO:0000313" key="15">
    <source>
        <dbReference type="Proteomes" id="UP000664303"/>
    </source>
</evidence>
<comment type="similarity">
    <text evidence="1 8 9">Belongs to the peptidase S8 family.</text>
</comment>
<feature type="active site" description="Charge relay system" evidence="7 8">
    <location>
        <position position="574"/>
    </location>
</feature>
<dbReference type="PROSITE" id="PS00136">
    <property type="entry name" value="SUBTILASE_ASP"/>
    <property type="match status" value="1"/>
</dbReference>
<dbReference type="RefSeq" id="WP_206559572.1">
    <property type="nucleotide sequence ID" value="NZ_JAFKCZ010000004.1"/>
</dbReference>